<protein>
    <recommendedName>
        <fullName evidence="3">Peptidase A1 domain-containing protein</fullName>
    </recommendedName>
</protein>
<dbReference type="OrthoDB" id="2747330at2759"/>
<feature type="chain" id="PRO_5004885495" description="Peptidase A1 domain-containing protein" evidence="2">
    <location>
        <begin position="20"/>
        <end position="427"/>
    </location>
</feature>
<dbReference type="PROSITE" id="PS51767">
    <property type="entry name" value="PEPTIDASE_A1"/>
    <property type="match status" value="1"/>
</dbReference>
<keyword evidence="5" id="KW-1185">Reference proteome</keyword>
<dbReference type="InterPro" id="IPR021109">
    <property type="entry name" value="Peptidase_aspartic_dom_sf"/>
</dbReference>
<dbReference type="eggNOG" id="KOG1339">
    <property type="taxonomic scope" value="Eukaryota"/>
</dbReference>
<dbReference type="Proteomes" id="UP000053841">
    <property type="component" value="Unassembled WGS sequence"/>
</dbReference>
<dbReference type="RefSeq" id="XP_007713908.1">
    <property type="nucleotide sequence ID" value="XM_007715718.1"/>
</dbReference>
<evidence type="ECO:0000313" key="5">
    <source>
        <dbReference type="Proteomes" id="UP000053841"/>
    </source>
</evidence>
<keyword evidence="2" id="KW-0732">Signal</keyword>
<dbReference type="InterPro" id="IPR001461">
    <property type="entry name" value="Aspartic_peptidase_A1"/>
</dbReference>
<proteinExistence type="inferred from homology"/>
<dbReference type="GO" id="GO:0006508">
    <property type="term" value="P:proteolysis"/>
    <property type="evidence" value="ECO:0007669"/>
    <property type="project" value="InterPro"/>
</dbReference>
<feature type="domain" description="Peptidase A1" evidence="3">
    <location>
        <begin position="104"/>
        <end position="420"/>
    </location>
</feature>
<dbReference type="InterPro" id="IPR033121">
    <property type="entry name" value="PEPTIDASE_A1"/>
</dbReference>
<reference evidence="4 5" key="1">
    <citation type="journal article" date="2013" name="PLoS Genet.">
        <title>Comparative genome structure, secondary metabolite, and effector coding capacity across Cochliobolus pathogens.</title>
        <authorList>
            <person name="Condon B.J."/>
            <person name="Leng Y."/>
            <person name="Wu D."/>
            <person name="Bushley K.E."/>
            <person name="Ohm R.A."/>
            <person name="Otillar R."/>
            <person name="Martin J."/>
            <person name="Schackwitz W."/>
            <person name="Grimwood J."/>
            <person name="MohdZainudin N."/>
            <person name="Xue C."/>
            <person name="Wang R."/>
            <person name="Manning V.A."/>
            <person name="Dhillon B."/>
            <person name="Tu Z.J."/>
            <person name="Steffenson B.J."/>
            <person name="Salamov A."/>
            <person name="Sun H."/>
            <person name="Lowry S."/>
            <person name="LaButti K."/>
            <person name="Han J."/>
            <person name="Copeland A."/>
            <person name="Lindquist E."/>
            <person name="Barry K."/>
            <person name="Schmutz J."/>
            <person name="Baker S.E."/>
            <person name="Ciuffetti L.M."/>
            <person name="Grigoriev I.V."/>
            <person name="Zhong S."/>
            <person name="Turgeon B.G."/>
        </authorList>
    </citation>
    <scope>NUCLEOTIDE SEQUENCE [LARGE SCALE GENOMIC DNA]</scope>
    <source>
        <strain evidence="4 5">26-R-13</strain>
    </source>
</reference>
<organism evidence="4 5">
    <name type="scientific">Cochliobolus carbonum (strain 26-R-13)</name>
    <name type="common">Maize leaf spot fungus</name>
    <name type="synonym">Bipolaris zeicola</name>
    <dbReference type="NCBI Taxonomy" id="930089"/>
    <lineage>
        <taxon>Eukaryota</taxon>
        <taxon>Fungi</taxon>
        <taxon>Dikarya</taxon>
        <taxon>Ascomycota</taxon>
        <taxon>Pezizomycotina</taxon>
        <taxon>Dothideomycetes</taxon>
        <taxon>Pleosporomycetidae</taxon>
        <taxon>Pleosporales</taxon>
        <taxon>Pleosporineae</taxon>
        <taxon>Pleosporaceae</taxon>
        <taxon>Bipolaris</taxon>
    </lineage>
</organism>
<dbReference type="Pfam" id="PF00026">
    <property type="entry name" value="Asp"/>
    <property type="match status" value="1"/>
</dbReference>
<gene>
    <name evidence="4" type="ORF">COCCADRAFT_27562</name>
</gene>
<evidence type="ECO:0000256" key="2">
    <source>
        <dbReference type="SAM" id="SignalP"/>
    </source>
</evidence>
<dbReference type="GO" id="GO:0004190">
    <property type="term" value="F:aspartic-type endopeptidase activity"/>
    <property type="evidence" value="ECO:0007669"/>
    <property type="project" value="InterPro"/>
</dbReference>
<name>W6Y8S1_COCC2</name>
<sequence length="427" mass="46077">MLSLAQATAILAFTGAAIASPAPEADGTTFSLSPIPGSGSPKHGLNELIALRRRAGVEVHPKLIEAAESAGRRLHKARSAARSTGRKVTGYSWGWSGDKWDTEYLYPVQIGGKNGKTFRAKIGTAAADFWCHSSAQPPEQNIGYTYYEINPAHQKVGSNYSIGYDGAEIADSYGNAYVEDVTIGGVTTKQTIGAASGISQTFLSDKNMDCLIGLGNSTYNSIGPEYENNFFDNIKSQLAKPVFAYAEKKGGAVFDFGFFDPNQYTGKIAWTDNSPEEDWPAYAFYGDGFSLFDPQAKVTPRKMYIHLDASTTLSYTDPDIVTAWYEAVPGSKYDDDQQMHSIPCDSKPGGFTVVIAGQNFFTPGSQLVSIPLDNEGKMCLGGLQNIGGGVDFSLFGTTWLKNKYIMHNFANPNAVKIGFAMQPGATH</sequence>
<accession>W6Y8S1</accession>
<dbReference type="HOGENOM" id="CLU_013253_0_3_1"/>
<dbReference type="PANTHER" id="PTHR47966">
    <property type="entry name" value="BETA-SITE APP-CLEAVING ENZYME, ISOFORM A-RELATED"/>
    <property type="match status" value="1"/>
</dbReference>
<dbReference type="KEGG" id="bze:COCCADRAFT_27562"/>
<comment type="similarity">
    <text evidence="1">Belongs to the peptidase A1 family.</text>
</comment>
<dbReference type="EMBL" id="KI964651">
    <property type="protein sequence ID" value="EUC31764.1"/>
    <property type="molecule type" value="Genomic_DNA"/>
</dbReference>
<feature type="signal peptide" evidence="2">
    <location>
        <begin position="1"/>
        <end position="19"/>
    </location>
</feature>
<evidence type="ECO:0000259" key="3">
    <source>
        <dbReference type="PROSITE" id="PS51767"/>
    </source>
</evidence>
<dbReference type="AlphaFoldDB" id="W6Y8S1"/>
<dbReference type="Gene3D" id="2.40.70.10">
    <property type="entry name" value="Acid Proteases"/>
    <property type="match status" value="2"/>
</dbReference>
<dbReference type="GeneID" id="19146215"/>
<evidence type="ECO:0000313" key="4">
    <source>
        <dbReference type="EMBL" id="EUC31764.1"/>
    </source>
</evidence>
<evidence type="ECO:0000256" key="1">
    <source>
        <dbReference type="ARBA" id="ARBA00007447"/>
    </source>
</evidence>
<dbReference type="PANTHER" id="PTHR47966:SF1">
    <property type="entry name" value="ASPARTYL PROTEINASE"/>
    <property type="match status" value="1"/>
</dbReference>
<dbReference type="SUPFAM" id="SSF50630">
    <property type="entry name" value="Acid proteases"/>
    <property type="match status" value="1"/>
</dbReference>